<name>A0A0E9N8X8_SAICN</name>
<evidence type="ECO:0000256" key="3">
    <source>
        <dbReference type="ARBA" id="ARBA00022517"/>
    </source>
</evidence>
<reference evidence="7 8" key="3">
    <citation type="journal article" date="2015" name="Genome Announc.">
        <title>Draft Genome Sequence of the Archiascomycetous Yeast Saitoella complicata.</title>
        <authorList>
            <person name="Yamauchi K."/>
            <person name="Kondo S."/>
            <person name="Hamamoto M."/>
            <person name="Takahashi Y."/>
            <person name="Ogura Y."/>
            <person name="Hayashi T."/>
            <person name="Nishida H."/>
        </authorList>
    </citation>
    <scope>NUCLEOTIDE SEQUENCE [LARGE SCALE GENOMIC DNA]</scope>
    <source>
        <strain evidence="7 8">NRRL Y-17804</strain>
    </source>
</reference>
<feature type="compositionally biased region" description="Basic and acidic residues" evidence="6">
    <location>
        <begin position="250"/>
        <end position="265"/>
    </location>
</feature>
<accession>A0A0E9N8X8</accession>
<feature type="region of interest" description="Disordered" evidence="6">
    <location>
        <begin position="228"/>
        <end position="385"/>
    </location>
</feature>
<organism evidence="7 8">
    <name type="scientific">Saitoella complicata (strain BCRC 22490 / CBS 7301 / JCM 7358 / NBRC 10748 / NRRL Y-17804)</name>
    <dbReference type="NCBI Taxonomy" id="698492"/>
    <lineage>
        <taxon>Eukaryota</taxon>
        <taxon>Fungi</taxon>
        <taxon>Dikarya</taxon>
        <taxon>Ascomycota</taxon>
        <taxon>Taphrinomycotina</taxon>
        <taxon>Taphrinomycotina incertae sedis</taxon>
        <taxon>Saitoella</taxon>
    </lineage>
</organism>
<evidence type="ECO:0000256" key="5">
    <source>
        <dbReference type="ARBA" id="ARBA00023242"/>
    </source>
</evidence>
<dbReference type="GO" id="GO:0030687">
    <property type="term" value="C:preribosome, large subunit precursor"/>
    <property type="evidence" value="ECO:0007669"/>
    <property type="project" value="TreeGrafter"/>
</dbReference>
<evidence type="ECO:0000256" key="4">
    <source>
        <dbReference type="ARBA" id="ARBA00023054"/>
    </source>
</evidence>
<feature type="region of interest" description="Disordered" evidence="6">
    <location>
        <begin position="1"/>
        <end position="112"/>
    </location>
</feature>
<keyword evidence="3" id="KW-0690">Ribosome biogenesis</keyword>
<feature type="compositionally biased region" description="Basic and acidic residues" evidence="6">
    <location>
        <begin position="228"/>
        <end position="240"/>
    </location>
</feature>
<dbReference type="OrthoDB" id="443772at2759"/>
<dbReference type="OMA" id="DAHKGRD"/>
<dbReference type="RefSeq" id="XP_019025508.1">
    <property type="nucleotide sequence ID" value="XM_019167444.1"/>
</dbReference>
<dbReference type="GO" id="GO:0042273">
    <property type="term" value="P:ribosomal large subunit biogenesis"/>
    <property type="evidence" value="ECO:0007669"/>
    <property type="project" value="TreeGrafter"/>
</dbReference>
<feature type="compositionally biased region" description="Basic and acidic residues" evidence="6">
    <location>
        <begin position="313"/>
        <end position="323"/>
    </location>
</feature>
<comment type="caution">
    <text evidence="7">The sequence shown here is derived from an EMBL/GenBank/DDBJ whole genome shotgun (WGS) entry which is preliminary data.</text>
</comment>
<gene>
    <name evidence="7" type="ORF">G7K_0103-t1</name>
</gene>
<evidence type="ECO:0000256" key="2">
    <source>
        <dbReference type="ARBA" id="ARBA00007336"/>
    </source>
</evidence>
<evidence type="ECO:0000313" key="8">
    <source>
        <dbReference type="Proteomes" id="UP000033140"/>
    </source>
</evidence>
<dbReference type="InterPro" id="IPR008610">
    <property type="entry name" value="Ebp2"/>
</dbReference>
<dbReference type="Proteomes" id="UP000033140">
    <property type="component" value="Unassembled WGS sequence"/>
</dbReference>
<evidence type="ECO:0000256" key="1">
    <source>
        <dbReference type="ARBA" id="ARBA00004604"/>
    </source>
</evidence>
<evidence type="ECO:0000313" key="7">
    <source>
        <dbReference type="EMBL" id="GAO45855.1"/>
    </source>
</evidence>
<dbReference type="AlphaFoldDB" id="A0A0E9N8X8"/>
<proteinExistence type="inferred from homology"/>
<feature type="compositionally biased region" description="Acidic residues" evidence="6">
    <location>
        <begin position="35"/>
        <end position="48"/>
    </location>
</feature>
<dbReference type="STRING" id="698492.A0A0E9N8X8"/>
<feature type="compositionally biased region" description="Acidic residues" evidence="6">
    <location>
        <begin position="275"/>
        <end position="285"/>
    </location>
</feature>
<sequence>MAKPGLKALLKNKKVEEQVSRQQKKKQPVAKAPESESEEEVSEFEEQAPELVEVPRDADESSEDEEAESDAEVEDAEEIDGDEDEEEAEEDDEEDEDEEDVALSDIESLADEDADFVPYQRLTIDNHAALNAATARITQAIDSLPFVEHQQITTAEPVTIEDVNDDLNRELAFYKQALDAAKEGRTKITAEGAPFSRPDDYFAEMMKTDEHMEKVKEKLIAEATAKKASAEAKRQRDLKKFGKQVQVAKLQERQKEKKDTLEKIKGLKRKRADGEDLTTNDDFEVALEKAEKKGGAGKAGEKRQRTSTPASRGKRDSKNEKFGHGGKKRHNKSNTSDSTNDLGDRFGGGGRGGRGGARGGRGGGRGGSRGKSSRPGKSKRVANRG</sequence>
<reference evidence="7 8" key="1">
    <citation type="journal article" date="2011" name="J. Gen. Appl. Microbiol.">
        <title>Draft genome sequencing of the enigmatic yeast Saitoella complicata.</title>
        <authorList>
            <person name="Nishida H."/>
            <person name="Hamamoto M."/>
            <person name="Sugiyama J."/>
        </authorList>
    </citation>
    <scope>NUCLEOTIDE SEQUENCE [LARGE SCALE GENOMIC DNA]</scope>
    <source>
        <strain evidence="7 8">NRRL Y-17804</strain>
    </source>
</reference>
<dbReference type="GO" id="GO:0034399">
    <property type="term" value="C:nuclear periphery"/>
    <property type="evidence" value="ECO:0007669"/>
    <property type="project" value="TreeGrafter"/>
</dbReference>
<evidence type="ECO:0000256" key="6">
    <source>
        <dbReference type="SAM" id="MobiDB-lite"/>
    </source>
</evidence>
<dbReference type="PANTHER" id="PTHR13028:SF0">
    <property type="entry name" value="RRNA-PROCESSING PROTEIN EBP2-RELATED"/>
    <property type="match status" value="1"/>
</dbReference>
<dbReference type="EMBL" id="BACD03000001">
    <property type="protein sequence ID" value="GAO45855.1"/>
    <property type="molecule type" value="Genomic_DNA"/>
</dbReference>
<feature type="compositionally biased region" description="Gly residues" evidence="6">
    <location>
        <begin position="345"/>
        <end position="369"/>
    </location>
</feature>
<reference evidence="7 8" key="2">
    <citation type="journal article" date="2014" name="J. Gen. Appl. Microbiol.">
        <title>The early diverging ascomycetous budding yeast Saitoella complicata has three histone deacetylases belonging to the Clr6, Hos2, and Rpd3 lineages.</title>
        <authorList>
            <person name="Nishida H."/>
            <person name="Matsumoto T."/>
            <person name="Kondo S."/>
            <person name="Hamamoto M."/>
            <person name="Yoshikawa H."/>
        </authorList>
    </citation>
    <scope>NUCLEOTIDE SEQUENCE [LARGE SCALE GENOMIC DNA]</scope>
    <source>
        <strain evidence="7 8">NRRL Y-17804</strain>
    </source>
</reference>
<dbReference type="PANTHER" id="PTHR13028">
    <property type="entry name" value="RRNA PROCESSING PROTEIN EBNA1-BINDING PROTEIN-RELATED"/>
    <property type="match status" value="1"/>
</dbReference>
<dbReference type="GO" id="GO:0005730">
    <property type="term" value="C:nucleolus"/>
    <property type="evidence" value="ECO:0007669"/>
    <property type="project" value="UniProtKB-SubCell"/>
</dbReference>
<keyword evidence="8" id="KW-1185">Reference proteome</keyword>
<comment type="similarity">
    <text evidence="2">Belongs to the EBP2 family.</text>
</comment>
<dbReference type="Pfam" id="PF05890">
    <property type="entry name" value="Ebp2"/>
    <property type="match status" value="1"/>
</dbReference>
<feature type="compositionally biased region" description="Acidic residues" evidence="6">
    <location>
        <begin position="60"/>
        <end position="112"/>
    </location>
</feature>
<dbReference type="GO" id="GO:0006364">
    <property type="term" value="P:rRNA processing"/>
    <property type="evidence" value="ECO:0007669"/>
    <property type="project" value="TreeGrafter"/>
</dbReference>
<feature type="compositionally biased region" description="Basic and acidic residues" evidence="6">
    <location>
        <begin position="286"/>
        <end position="304"/>
    </location>
</feature>
<keyword evidence="5" id="KW-0539">Nucleus</keyword>
<protein>
    <submittedName>
        <fullName evidence="7">Uncharacterized protein</fullName>
    </submittedName>
</protein>
<feature type="compositionally biased region" description="Basic residues" evidence="6">
    <location>
        <begin position="371"/>
        <end position="385"/>
    </location>
</feature>
<keyword evidence="4" id="KW-0175">Coiled coil</keyword>
<comment type="subcellular location">
    <subcellularLocation>
        <location evidence="1">Nucleus</location>
        <location evidence="1">Nucleolus</location>
    </subcellularLocation>
</comment>